<evidence type="ECO:0000256" key="1">
    <source>
        <dbReference type="SAM" id="MobiDB-lite"/>
    </source>
</evidence>
<dbReference type="NCBIfam" id="TIGR04335">
    <property type="entry name" value="AmmeMemoSam_A"/>
    <property type="match status" value="1"/>
</dbReference>
<dbReference type="PANTHER" id="PTHR13016:SF0">
    <property type="entry name" value="AMME SYNDROME CANDIDATE GENE 1 PROTEIN"/>
    <property type="match status" value="1"/>
</dbReference>
<dbReference type="InterPro" id="IPR023473">
    <property type="entry name" value="AMMECR1"/>
</dbReference>
<feature type="region of interest" description="Disordered" evidence="1">
    <location>
        <begin position="25"/>
        <end position="45"/>
    </location>
</feature>
<dbReference type="PANTHER" id="PTHR13016">
    <property type="entry name" value="AMMECR1 HOMOLOG"/>
    <property type="match status" value="1"/>
</dbReference>
<dbReference type="EMBL" id="JQFK01000029">
    <property type="protein sequence ID" value="KGK37795.1"/>
    <property type="molecule type" value="Genomic_DNA"/>
</dbReference>
<name>A0A099NYU3_PICKU</name>
<sequence>MSTLVTKQLCNKYAEYATKVLYSELTKTSPPPPPSPLSLSSGQDQDHHPLKCPLFVTWNKNGNLRGCIGTFAPQRLPDGVRKYALIAALDDPRFPPITKDELPHLECHVTLLHSFEDITSSPLDWQVGIHGIHISFSKRGRHYSATFLPQVAPEQGWTKEETMDQLLAKAGYPGSWHAVVNDLQQLNVERYRGEIGHFSSL</sequence>
<dbReference type="PROSITE" id="PS51112">
    <property type="entry name" value="AMMECR1"/>
    <property type="match status" value="1"/>
</dbReference>
<protein>
    <recommendedName>
        <fullName evidence="2">AMMECR1 domain-containing protein</fullName>
    </recommendedName>
</protein>
<dbReference type="InterPro" id="IPR002733">
    <property type="entry name" value="AMMECR1_domain"/>
</dbReference>
<dbReference type="InterPro" id="IPR027485">
    <property type="entry name" value="AMMECR1_N"/>
</dbReference>
<accession>A0A099NYU3</accession>
<dbReference type="InterPro" id="IPR027623">
    <property type="entry name" value="AmmeMemoSam_A"/>
</dbReference>
<reference evidence="4" key="1">
    <citation type="journal article" date="2014" name="Microb. Cell Fact.">
        <title>Exploiting Issatchenkia orientalis SD108 for succinic acid production.</title>
        <authorList>
            <person name="Xiao H."/>
            <person name="Shao Z."/>
            <person name="Jiang Y."/>
            <person name="Dole S."/>
            <person name="Zhao H."/>
        </authorList>
    </citation>
    <scope>NUCLEOTIDE SEQUENCE [LARGE SCALE GENOMIC DNA]</scope>
    <source>
        <strain evidence="4">SD108</strain>
    </source>
</reference>
<proteinExistence type="predicted"/>
<dbReference type="InterPro" id="IPR036071">
    <property type="entry name" value="AMMECR1_dom_sf"/>
</dbReference>
<evidence type="ECO:0000313" key="3">
    <source>
        <dbReference type="EMBL" id="KGK37795.1"/>
    </source>
</evidence>
<comment type="caution">
    <text evidence="3">The sequence shown here is derived from an EMBL/GenBank/DDBJ whole genome shotgun (WGS) entry which is preliminary data.</text>
</comment>
<gene>
    <name evidence="3" type="ORF">JL09_g3035</name>
</gene>
<dbReference type="HOGENOM" id="CLU_052828_3_0_1"/>
<feature type="domain" description="AMMECR1" evidence="2">
    <location>
        <begin position="8"/>
        <end position="201"/>
    </location>
</feature>
<dbReference type="NCBIfam" id="TIGR00296">
    <property type="entry name" value="TIGR00296 family protein"/>
    <property type="match status" value="1"/>
</dbReference>
<dbReference type="Proteomes" id="UP000029867">
    <property type="component" value="Unassembled WGS sequence"/>
</dbReference>
<dbReference type="Pfam" id="PF01871">
    <property type="entry name" value="AMMECR1"/>
    <property type="match status" value="1"/>
</dbReference>
<organism evidence="3 4">
    <name type="scientific">Pichia kudriavzevii</name>
    <name type="common">Yeast</name>
    <name type="synonym">Issatchenkia orientalis</name>
    <dbReference type="NCBI Taxonomy" id="4909"/>
    <lineage>
        <taxon>Eukaryota</taxon>
        <taxon>Fungi</taxon>
        <taxon>Dikarya</taxon>
        <taxon>Ascomycota</taxon>
        <taxon>Saccharomycotina</taxon>
        <taxon>Pichiomycetes</taxon>
        <taxon>Pichiales</taxon>
        <taxon>Pichiaceae</taxon>
        <taxon>Pichia</taxon>
    </lineage>
</organism>
<dbReference type="SUPFAM" id="SSF143447">
    <property type="entry name" value="AMMECR1-like"/>
    <property type="match status" value="1"/>
</dbReference>
<dbReference type="VEuPathDB" id="FungiDB:C5L36_0A05910"/>
<evidence type="ECO:0000259" key="2">
    <source>
        <dbReference type="PROSITE" id="PS51112"/>
    </source>
</evidence>
<dbReference type="eggNOG" id="KOG3274">
    <property type="taxonomic scope" value="Eukaryota"/>
</dbReference>
<dbReference type="AlphaFoldDB" id="A0A099NYU3"/>
<evidence type="ECO:0000313" key="4">
    <source>
        <dbReference type="Proteomes" id="UP000029867"/>
    </source>
</evidence>
<dbReference type="Gene3D" id="3.30.700.20">
    <property type="entry name" value="Hypothetical protein ph0010, domain 1"/>
    <property type="match status" value="1"/>
</dbReference>